<evidence type="ECO:0000256" key="3">
    <source>
        <dbReference type="ARBA" id="ARBA00038266"/>
    </source>
</evidence>
<dbReference type="Gene3D" id="1.10.150.910">
    <property type="match status" value="1"/>
</dbReference>
<dbReference type="GO" id="GO:0003676">
    <property type="term" value="F:nucleic acid binding"/>
    <property type="evidence" value="ECO:0007669"/>
    <property type="project" value="InterPro"/>
</dbReference>
<organism evidence="5">
    <name type="scientific">Pyramimonas obovata</name>
    <dbReference type="NCBI Taxonomy" id="1411642"/>
    <lineage>
        <taxon>Eukaryota</taxon>
        <taxon>Viridiplantae</taxon>
        <taxon>Chlorophyta</taxon>
        <taxon>Pyramimonadophyceae</taxon>
        <taxon>Pyramimonadales</taxon>
        <taxon>Pyramimonadaceae</taxon>
        <taxon>Pyramimonas</taxon>
        <taxon>Pyramimonas incertae sedis</taxon>
    </lineage>
</organism>
<dbReference type="InterPro" id="IPR015943">
    <property type="entry name" value="WD40/YVTN_repeat-like_dom_sf"/>
</dbReference>
<gene>
    <name evidence="5" type="ORF">POBO1169_LOCUS848</name>
</gene>
<dbReference type="GO" id="GO:0005634">
    <property type="term" value="C:nucleus"/>
    <property type="evidence" value="ECO:0007669"/>
    <property type="project" value="UniProtKB-SubCell"/>
</dbReference>
<evidence type="ECO:0000256" key="1">
    <source>
        <dbReference type="ARBA" id="ARBA00004123"/>
    </source>
</evidence>
<dbReference type="EMBL" id="HBFA01001727">
    <property type="protein sequence ID" value="CAD8649023.1"/>
    <property type="molecule type" value="Transcribed_RNA"/>
</dbReference>
<dbReference type="FunFam" id="1.10.150.910:FF:000002">
    <property type="entry name" value="Splicing factor 3B subunit 3"/>
    <property type="match status" value="1"/>
</dbReference>
<feature type="domain" description="RSE1/DDB1/CPSF1 C-terminal" evidence="4">
    <location>
        <begin position="18"/>
        <end position="338"/>
    </location>
</feature>
<dbReference type="InterPro" id="IPR011044">
    <property type="entry name" value="Quino_amine_DH_bsu"/>
</dbReference>
<accession>A0A7S0MRB0</accession>
<comment type="subcellular location">
    <subcellularLocation>
        <location evidence="1">Nucleus</location>
    </subcellularLocation>
</comment>
<dbReference type="InterPro" id="IPR004871">
    <property type="entry name" value="RSE1/DDB1/CPSF1_C"/>
</dbReference>
<proteinExistence type="inferred from homology"/>
<sequence length="371" mass="41191">MTPTQQFGAPKDVDGQWASCIQVVDMKECAVTSSIELQGNEVALTACACTFSKLPGQQLVAVATTTDLTFYPREASGGFIHLYRAVDNGRSLQLLHKTPTDGIIACICAFQDKLVVGMGRTLRMYDLGKKKLLRKCELRTLPTFITGVQAMGDRLYVSDNQHSLHYVKYRSKDNSLYVFADDITPRWVTSALPLDYNTVAAGDKFGNLVVLRLPTEISDEVEEDPTGGKMIGSQAHLNGAPNKLEALVQFHVGETVLSLARTELQPGGQEVLLYGTVMGGIGAMLPFTSREDVDFFNHLEMHLRQENAPLCGRDHMAYRSYYFPVKDVIDGDLCEQYATLSAELQRKIADELDRTPSEILKKLEDIRQKIC</sequence>
<dbReference type="AlphaFoldDB" id="A0A7S0MRB0"/>
<evidence type="ECO:0000313" key="5">
    <source>
        <dbReference type="EMBL" id="CAD8649023.1"/>
    </source>
</evidence>
<dbReference type="PANTHER" id="PTHR10644">
    <property type="entry name" value="DNA REPAIR/RNA PROCESSING CPSF FAMILY"/>
    <property type="match status" value="1"/>
</dbReference>
<reference evidence="5" key="1">
    <citation type="submission" date="2021-01" db="EMBL/GenBank/DDBJ databases">
        <authorList>
            <person name="Corre E."/>
            <person name="Pelletier E."/>
            <person name="Niang G."/>
            <person name="Scheremetjew M."/>
            <person name="Finn R."/>
            <person name="Kale V."/>
            <person name="Holt S."/>
            <person name="Cochrane G."/>
            <person name="Meng A."/>
            <person name="Brown T."/>
            <person name="Cohen L."/>
        </authorList>
    </citation>
    <scope>NUCLEOTIDE SEQUENCE</scope>
    <source>
        <strain evidence="5">CCMP722</strain>
    </source>
</reference>
<dbReference type="Gene3D" id="2.130.10.10">
    <property type="entry name" value="YVTN repeat-like/Quinoprotein amine dehydrogenase"/>
    <property type="match status" value="1"/>
</dbReference>
<evidence type="ECO:0000259" key="4">
    <source>
        <dbReference type="Pfam" id="PF03178"/>
    </source>
</evidence>
<evidence type="ECO:0000256" key="2">
    <source>
        <dbReference type="ARBA" id="ARBA00023242"/>
    </source>
</evidence>
<name>A0A7S0MRB0_9CHLO</name>
<dbReference type="InterPro" id="IPR050358">
    <property type="entry name" value="RSE1/DDB1/CFT1"/>
</dbReference>
<protein>
    <recommendedName>
        <fullName evidence="4">RSE1/DDB1/CPSF1 C-terminal domain-containing protein</fullName>
    </recommendedName>
</protein>
<dbReference type="SUPFAM" id="SSF50969">
    <property type="entry name" value="YVTN repeat-like/Quinoprotein amine dehydrogenase"/>
    <property type="match status" value="1"/>
</dbReference>
<dbReference type="Pfam" id="PF03178">
    <property type="entry name" value="CPSF_A"/>
    <property type="match status" value="1"/>
</dbReference>
<keyword evidence="2" id="KW-0539">Nucleus</keyword>
<comment type="similarity">
    <text evidence="3">Belongs to the RSE1 family.</text>
</comment>